<name>A0A1V9XLW2_9ACAR</name>
<organism evidence="1 2">
    <name type="scientific">Tropilaelaps mercedesae</name>
    <dbReference type="NCBI Taxonomy" id="418985"/>
    <lineage>
        <taxon>Eukaryota</taxon>
        <taxon>Metazoa</taxon>
        <taxon>Ecdysozoa</taxon>
        <taxon>Arthropoda</taxon>
        <taxon>Chelicerata</taxon>
        <taxon>Arachnida</taxon>
        <taxon>Acari</taxon>
        <taxon>Parasitiformes</taxon>
        <taxon>Mesostigmata</taxon>
        <taxon>Gamasina</taxon>
        <taxon>Dermanyssoidea</taxon>
        <taxon>Laelapidae</taxon>
        <taxon>Tropilaelaps</taxon>
    </lineage>
</organism>
<sequence length="91" mass="10973">SPLFLPLNLNAIIGIILTMKQNSVASKRMLKAYQERTEMLKDNAETDRRLQEDQFRKWCELKEKELSLQQRRLALEEEKMMSERTKRFRTQ</sequence>
<dbReference type="InParanoid" id="A0A1V9XLW2"/>
<proteinExistence type="predicted"/>
<dbReference type="OrthoDB" id="10388781at2759"/>
<comment type="caution">
    <text evidence="1">The sequence shown here is derived from an EMBL/GenBank/DDBJ whole genome shotgun (WGS) entry which is preliminary data.</text>
</comment>
<protein>
    <submittedName>
        <fullName evidence="1">Uncharacterized protein</fullName>
    </submittedName>
</protein>
<accession>A0A1V9XLW2</accession>
<evidence type="ECO:0000313" key="2">
    <source>
        <dbReference type="Proteomes" id="UP000192247"/>
    </source>
</evidence>
<evidence type="ECO:0000313" key="1">
    <source>
        <dbReference type="EMBL" id="OQR74504.1"/>
    </source>
</evidence>
<reference evidence="1 2" key="1">
    <citation type="journal article" date="2017" name="Gigascience">
        <title>Draft genome of the honey bee ectoparasitic mite, Tropilaelaps mercedesae, is shaped by the parasitic life history.</title>
        <authorList>
            <person name="Dong X."/>
            <person name="Armstrong S.D."/>
            <person name="Xia D."/>
            <person name="Makepeace B.L."/>
            <person name="Darby A.C."/>
            <person name="Kadowaki T."/>
        </authorList>
    </citation>
    <scope>NUCLEOTIDE SEQUENCE [LARGE SCALE GENOMIC DNA]</scope>
    <source>
        <strain evidence="1">Wuxi-XJTLU</strain>
    </source>
</reference>
<feature type="non-terminal residue" evidence="1">
    <location>
        <position position="1"/>
    </location>
</feature>
<dbReference type="EMBL" id="MNPL01007878">
    <property type="protein sequence ID" value="OQR74504.1"/>
    <property type="molecule type" value="Genomic_DNA"/>
</dbReference>
<dbReference type="Proteomes" id="UP000192247">
    <property type="component" value="Unassembled WGS sequence"/>
</dbReference>
<gene>
    <name evidence="1" type="ORF">BIW11_09024</name>
</gene>
<dbReference type="AlphaFoldDB" id="A0A1V9XLW2"/>
<keyword evidence="2" id="KW-1185">Reference proteome</keyword>